<evidence type="ECO:0008006" key="4">
    <source>
        <dbReference type="Google" id="ProtNLM"/>
    </source>
</evidence>
<evidence type="ECO:0000256" key="1">
    <source>
        <dbReference type="SAM" id="MobiDB-lite"/>
    </source>
</evidence>
<dbReference type="Proteomes" id="UP000001822">
    <property type="component" value="Chromosome"/>
</dbReference>
<gene>
    <name evidence="2" type="ordered locus">CHU_2287</name>
</gene>
<name>A0A6N4ST00_CYTH3</name>
<dbReference type="EMBL" id="CP000383">
    <property type="protein sequence ID" value="ABG59548.1"/>
    <property type="molecule type" value="Genomic_DNA"/>
</dbReference>
<keyword evidence="3" id="KW-1185">Reference proteome</keyword>
<dbReference type="KEGG" id="chu:CHU_2287"/>
<evidence type="ECO:0000313" key="3">
    <source>
        <dbReference type="Proteomes" id="UP000001822"/>
    </source>
</evidence>
<feature type="compositionally biased region" description="Basic residues" evidence="1">
    <location>
        <begin position="36"/>
        <end position="47"/>
    </location>
</feature>
<sequence>MRKLIILSILGSFLSIGCLGNTPSPGKPKKSTTEKRIKKQQKHRKKHECPQLDC</sequence>
<dbReference type="PROSITE" id="PS51257">
    <property type="entry name" value="PROKAR_LIPOPROTEIN"/>
    <property type="match status" value="1"/>
</dbReference>
<evidence type="ECO:0000313" key="2">
    <source>
        <dbReference type="EMBL" id="ABG59548.1"/>
    </source>
</evidence>
<dbReference type="AlphaFoldDB" id="A0A6N4ST00"/>
<organism evidence="2 3">
    <name type="scientific">Cytophaga hutchinsonii (strain ATCC 33406 / DSM 1761 / CIP 103989 / NBRC 15051 / NCIMB 9469 / D465)</name>
    <dbReference type="NCBI Taxonomy" id="269798"/>
    <lineage>
        <taxon>Bacteria</taxon>
        <taxon>Pseudomonadati</taxon>
        <taxon>Bacteroidota</taxon>
        <taxon>Cytophagia</taxon>
        <taxon>Cytophagales</taxon>
        <taxon>Cytophagaceae</taxon>
        <taxon>Cytophaga</taxon>
    </lineage>
</organism>
<dbReference type="RefSeq" id="WP_011585665.1">
    <property type="nucleotide sequence ID" value="NC_008255.1"/>
</dbReference>
<protein>
    <recommendedName>
        <fullName evidence="4">Lipoprotein</fullName>
    </recommendedName>
</protein>
<reference evidence="2 3" key="1">
    <citation type="journal article" date="2007" name="Appl. Environ. Microbiol.">
        <title>Genome sequence of the cellulolytic gliding bacterium Cytophaga hutchinsonii.</title>
        <authorList>
            <person name="Xie G."/>
            <person name="Bruce D.C."/>
            <person name="Challacombe J.F."/>
            <person name="Chertkov O."/>
            <person name="Detter J.C."/>
            <person name="Gilna P."/>
            <person name="Han C.S."/>
            <person name="Lucas S."/>
            <person name="Misra M."/>
            <person name="Myers G.L."/>
            <person name="Richardson P."/>
            <person name="Tapia R."/>
            <person name="Thayer N."/>
            <person name="Thompson L.S."/>
            <person name="Brettin T.S."/>
            <person name="Henrissat B."/>
            <person name="Wilson D.B."/>
            <person name="McBride M.J."/>
        </authorList>
    </citation>
    <scope>NUCLEOTIDE SEQUENCE [LARGE SCALE GENOMIC DNA]</scope>
    <source>
        <strain evidence="3">ATCC 33406 / DSM 1761 / CIP 103989 / NBRC 15051 / NCIMB 9469 / D465</strain>
    </source>
</reference>
<proteinExistence type="predicted"/>
<accession>A0A6N4ST00</accession>
<feature type="region of interest" description="Disordered" evidence="1">
    <location>
        <begin position="21"/>
        <end position="54"/>
    </location>
</feature>